<dbReference type="PANTHER" id="PTHR20992">
    <property type="entry name" value="AT15442P-RELATED"/>
    <property type="match status" value="1"/>
</dbReference>
<dbReference type="InterPro" id="IPR005240">
    <property type="entry name" value="DUF389"/>
</dbReference>
<evidence type="ECO:0000313" key="3">
    <source>
        <dbReference type="Proteomes" id="UP000025061"/>
    </source>
</evidence>
<dbReference type="PANTHER" id="PTHR20992:SF9">
    <property type="entry name" value="AT15442P-RELATED"/>
    <property type="match status" value="1"/>
</dbReference>
<dbReference type="RefSeq" id="WP_011648346.1">
    <property type="nucleotide sequence ID" value="NZ_ARYI01000010.1"/>
</dbReference>
<comment type="caution">
    <text evidence="2">The sequence shown here is derived from an EMBL/GenBank/DDBJ whole genome shotgun (WGS) entry which is preliminary data.</text>
</comment>
<keyword evidence="1" id="KW-0472">Membrane</keyword>
<keyword evidence="3" id="KW-1185">Reference proteome</keyword>
<feature type="transmembrane region" description="Helical" evidence="1">
    <location>
        <begin position="72"/>
        <end position="92"/>
    </location>
</feature>
<evidence type="ECO:0000313" key="2">
    <source>
        <dbReference type="EMBL" id="KCZ91950.1"/>
    </source>
</evidence>
<keyword evidence="1" id="KW-0812">Transmembrane</keyword>
<dbReference type="OrthoDB" id="9790659at2"/>
<dbReference type="NCBIfam" id="TIGR00341">
    <property type="entry name" value="TIGR00341 family protein"/>
    <property type="match status" value="1"/>
</dbReference>
<name>A0A059FMQ8_9PROT</name>
<dbReference type="EMBL" id="ARYI01000010">
    <property type="protein sequence ID" value="KCZ91950.1"/>
    <property type="molecule type" value="Genomic_DNA"/>
</dbReference>
<dbReference type="PATRIC" id="fig|1280951.3.peg.2417"/>
<sequence length="548" mass="59642">MTDIAEQKAPRRPEWYRRLRVARWRGIRSIDHMEVVDHVHEEGGLSGRYLFMTAMSCGIAILGLLLSSPAVIIGAMLISPLMGPIMLMGFSLSILELKALRESIVSLAVGTGLALGTSFLIVFLSPLTDVTPEILARTRPNFFDLLVAVFSGLAGGYAVIHRKGETIVGVAIATALMPPLAVVGYGLATAQFQLAGGAFFLYMTNLLAIALSVTVLSRFYGFGERHSPKHNFWQTGMIVGVFVALSIPLGLALRDIAYETRVRDVARDIALEPFEGRQARLSDMSIAFPRRGDHRIVLQATVLTSDRVPGAEAVLTERLAERFRRTVKVTIDQIQVDDNNNAATARFLQAAESSLGAPLRAQMSQFEDLAQARRTEREVRAAFPFNLTAADIDAEARTAVFAAAPTEGVTMPAWRSLEEGLMRNFADWTISIVPPPLALSPIPFEPSEDALTPGAADRLNDQVWALQRWGGGQVEVVAYLPNALAAQTFDERALGHRRGTRIAAALEEAGIGAAVIGEFRRGEFAAREDQIFIRPVIASAEPEVEASE</sequence>
<feature type="transmembrane region" description="Helical" evidence="1">
    <location>
        <begin position="49"/>
        <end position="66"/>
    </location>
</feature>
<dbReference type="AlphaFoldDB" id="A0A059FMQ8"/>
<feature type="transmembrane region" description="Helical" evidence="1">
    <location>
        <begin position="104"/>
        <end position="122"/>
    </location>
</feature>
<organism evidence="2 3">
    <name type="scientific">Hyphomonas hirschiana VP5</name>
    <dbReference type="NCBI Taxonomy" id="1280951"/>
    <lineage>
        <taxon>Bacteria</taxon>
        <taxon>Pseudomonadati</taxon>
        <taxon>Pseudomonadota</taxon>
        <taxon>Alphaproteobacteria</taxon>
        <taxon>Hyphomonadales</taxon>
        <taxon>Hyphomonadaceae</taxon>
        <taxon>Hyphomonas</taxon>
    </lineage>
</organism>
<feature type="transmembrane region" description="Helical" evidence="1">
    <location>
        <begin position="142"/>
        <end position="160"/>
    </location>
</feature>
<protein>
    <submittedName>
        <fullName evidence="2">Uncharacterized protein</fullName>
    </submittedName>
</protein>
<dbReference type="Pfam" id="PF04087">
    <property type="entry name" value="DUF389"/>
    <property type="match status" value="1"/>
</dbReference>
<accession>A0A059FMQ8</accession>
<dbReference type="Proteomes" id="UP000025061">
    <property type="component" value="Unassembled WGS sequence"/>
</dbReference>
<feature type="transmembrane region" description="Helical" evidence="1">
    <location>
        <begin position="232"/>
        <end position="253"/>
    </location>
</feature>
<reference evidence="2 3" key="1">
    <citation type="submission" date="2013-04" db="EMBL/GenBank/DDBJ databases">
        <title>Hyphomonas hirschiana VP5 Genome Sequencing.</title>
        <authorList>
            <person name="Lai Q."/>
            <person name="Shao Z."/>
        </authorList>
    </citation>
    <scope>NUCLEOTIDE SEQUENCE [LARGE SCALE GENOMIC DNA]</scope>
    <source>
        <strain evidence="2 3">VP5</strain>
    </source>
</reference>
<keyword evidence="1" id="KW-1133">Transmembrane helix</keyword>
<evidence type="ECO:0000256" key="1">
    <source>
        <dbReference type="SAM" id="Phobius"/>
    </source>
</evidence>
<feature type="transmembrane region" description="Helical" evidence="1">
    <location>
        <begin position="167"/>
        <end position="187"/>
    </location>
</feature>
<feature type="transmembrane region" description="Helical" evidence="1">
    <location>
        <begin position="199"/>
        <end position="220"/>
    </location>
</feature>
<gene>
    <name evidence="2" type="ORF">HHI_11994</name>
</gene>
<proteinExistence type="predicted"/>